<dbReference type="PANTHER" id="PTHR43792">
    <property type="entry name" value="GNAT FAMILY, PUTATIVE (AFU_ORTHOLOGUE AFUA_3G00765)-RELATED-RELATED"/>
    <property type="match status" value="1"/>
</dbReference>
<dbReference type="EMBL" id="AUXW01000187">
    <property type="protein sequence ID" value="KKE81470.1"/>
    <property type="molecule type" value="Genomic_DNA"/>
</dbReference>
<dbReference type="GO" id="GO:0016747">
    <property type="term" value="F:acyltransferase activity, transferring groups other than amino-acyl groups"/>
    <property type="evidence" value="ECO:0007669"/>
    <property type="project" value="InterPro"/>
</dbReference>
<dbReference type="AlphaFoldDB" id="A0A0F6A5L0"/>
<dbReference type="Proteomes" id="UP000033434">
    <property type="component" value="Unassembled WGS sequence"/>
</dbReference>
<organism evidence="2 3">
    <name type="scientific">Pseudoalteromonas luteoviolacea S4054</name>
    <dbReference type="NCBI Taxonomy" id="1129367"/>
    <lineage>
        <taxon>Bacteria</taxon>
        <taxon>Pseudomonadati</taxon>
        <taxon>Pseudomonadota</taxon>
        <taxon>Gammaproteobacteria</taxon>
        <taxon>Alteromonadales</taxon>
        <taxon>Pseudoalteromonadaceae</taxon>
        <taxon>Pseudoalteromonas</taxon>
    </lineage>
</organism>
<dbReference type="InterPro" id="IPR016181">
    <property type="entry name" value="Acyl_CoA_acyltransferase"/>
</dbReference>
<reference evidence="2 3" key="1">
    <citation type="journal article" date="2015" name="BMC Genomics">
        <title>Genome mining reveals unlocked bioactive potential of marine Gram-negative bacteria.</title>
        <authorList>
            <person name="Machado H."/>
            <person name="Sonnenschein E.C."/>
            <person name="Melchiorsen J."/>
            <person name="Gram L."/>
        </authorList>
    </citation>
    <scope>NUCLEOTIDE SEQUENCE [LARGE SCALE GENOMIC DNA]</scope>
    <source>
        <strain evidence="2 3">S4054</strain>
    </source>
</reference>
<dbReference type="PROSITE" id="PS51186">
    <property type="entry name" value="GNAT"/>
    <property type="match status" value="1"/>
</dbReference>
<dbReference type="SUPFAM" id="SSF55729">
    <property type="entry name" value="Acyl-CoA N-acyltransferases (Nat)"/>
    <property type="match status" value="1"/>
</dbReference>
<gene>
    <name evidence="2" type="ORF">N479_03020</name>
</gene>
<dbReference type="RefSeq" id="WP_046358064.1">
    <property type="nucleotide sequence ID" value="NZ_AUXW01000187.1"/>
</dbReference>
<dbReference type="InterPro" id="IPR000182">
    <property type="entry name" value="GNAT_dom"/>
</dbReference>
<sequence>MLEDVIAVTLRCRVRKATINDVSFIIQLLNQQSFIKNIGDKRVKDEPSAKEYIKQAFLMQYELERCAPYIVCLTSGEAIGIAGFYQRSYLQNPDLGYAFIDEYTGKGYAKEVCQQLLIVAHQHFKLTQLHAVTDINNISSKKLLNKLGFKQVGKIHVQSTDKADCLFTYDLD</sequence>
<dbReference type="PANTHER" id="PTHR43792:SF1">
    <property type="entry name" value="N-ACETYLTRANSFERASE DOMAIN-CONTAINING PROTEIN"/>
    <property type="match status" value="1"/>
</dbReference>
<comment type="caution">
    <text evidence="2">The sequence shown here is derived from an EMBL/GenBank/DDBJ whole genome shotgun (WGS) entry which is preliminary data.</text>
</comment>
<dbReference type="Pfam" id="PF13302">
    <property type="entry name" value="Acetyltransf_3"/>
    <property type="match status" value="1"/>
</dbReference>
<dbReference type="Gene3D" id="3.40.630.30">
    <property type="match status" value="1"/>
</dbReference>
<dbReference type="PATRIC" id="fig|1129367.4.peg.4739"/>
<evidence type="ECO:0000313" key="2">
    <source>
        <dbReference type="EMBL" id="KKE81470.1"/>
    </source>
</evidence>
<dbReference type="InterPro" id="IPR051531">
    <property type="entry name" value="N-acetyltransferase"/>
</dbReference>
<evidence type="ECO:0000259" key="1">
    <source>
        <dbReference type="PROSITE" id="PS51186"/>
    </source>
</evidence>
<accession>A0A0F6A5L0</accession>
<name>A0A0F6A5L0_9GAMM</name>
<evidence type="ECO:0000313" key="3">
    <source>
        <dbReference type="Proteomes" id="UP000033434"/>
    </source>
</evidence>
<proteinExistence type="predicted"/>
<protein>
    <recommendedName>
        <fullName evidence="1">N-acetyltransferase domain-containing protein</fullName>
    </recommendedName>
</protein>
<feature type="domain" description="N-acetyltransferase" evidence="1">
    <location>
        <begin position="12"/>
        <end position="172"/>
    </location>
</feature>